<feature type="region of interest" description="Disordered" evidence="1">
    <location>
        <begin position="266"/>
        <end position="305"/>
    </location>
</feature>
<gene>
    <name evidence="2" type="ORF">LTR24_009300</name>
</gene>
<feature type="compositionally biased region" description="Pro residues" evidence="1">
    <location>
        <begin position="275"/>
        <end position="290"/>
    </location>
</feature>
<name>A0ABR0JXR7_9EURO</name>
<feature type="compositionally biased region" description="Polar residues" evidence="1">
    <location>
        <begin position="183"/>
        <end position="197"/>
    </location>
</feature>
<feature type="region of interest" description="Disordered" evidence="1">
    <location>
        <begin position="100"/>
        <end position="123"/>
    </location>
</feature>
<feature type="region of interest" description="Disordered" evidence="1">
    <location>
        <begin position="146"/>
        <end position="253"/>
    </location>
</feature>
<keyword evidence="3" id="KW-1185">Reference proteome</keyword>
<sequence length="431" mass="47665">MANPNLIQETLLDQEASDMDTQGKFDPASTEVLRQTQFMGKPLLVNEPLMSMSAIAYPGDLPTAQGFAAFHPNIGRITAKDGRRQELFLRLNKMSMVTKAYQKQSPPQGPTPPVAQRKEAPKYQPFSKVVPTAPAIWPADDILSKSGLFTTPPTSPQQPKGRFPEITTRRMPAPISTYEAYRPTTTAAAPKLTSTAEASKRPLKRARTNVAYKPRAASVQDTDYNFIDLASPSPSPSPPTAASSPSPRKFSFDANAPADWELIQTPSRHSASASAPPPPPSRTPTPPPKDLPLRTRTRNRNRTSQTLLYNSNSSSSADELYFTPLPSLAECPSLETINLNATERVCESIDIATAVPASAPLPTTRFYGSPVYTQARFMRRRSTTKLQIYASCEGGQCELREFEVMEKEEEEPEPSYYRQVTVGEKDEWRVW</sequence>
<dbReference type="EMBL" id="JAVRRG010000198">
    <property type="protein sequence ID" value="KAK5077811.1"/>
    <property type="molecule type" value="Genomic_DNA"/>
</dbReference>
<dbReference type="Proteomes" id="UP001345013">
    <property type="component" value="Unassembled WGS sequence"/>
</dbReference>
<reference evidence="2 3" key="1">
    <citation type="submission" date="2023-08" db="EMBL/GenBank/DDBJ databases">
        <title>Black Yeasts Isolated from many extreme environments.</title>
        <authorList>
            <person name="Coleine C."/>
            <person name="Stajich J.E."/>
            <person name="Selbmann L."/>
        </authorList>
    </citation>
    <scope>NUCLEOTIDE SEQUENCE [LARGE SCALE GENOMIC DNA]</scope>
    <source>
        <strain evidence="2 3">CCFEE 5885</strain>
    </source>
</reference>
<organism evidence="2 3">
    <name type="scientific">Lithohypha guttulata</name>
    <dbReference type="NCBI Taxonomy" id="1690604"/>
    <lineage>
        <taxon>Eukaryota</taxon>
        <taxon>Fungi</taxon>
        <taxon>Dikarya</taxon>
        <taxon>Ascomycota</taxon>
        <taxon>Pezizomycotina</taxon>
        <taxon>Eurotiomycetes</taxon>
        <taxon>Chaetothyriomycetidae</taxon>
        <taxon>Chaetothyriales</taxon>
        <taxon>Trichomeriaceae</taxon>
        <taxon>Lithohypha</taxon>
    </lineage>
</organism>
<feature type="region of interest" description="Disordered" evidence="1">
    <location>
        <begin position="1"/>
        <end position="20"/>
    </location>
</feature>
<evidence type="ECO:0000313" key="2">
    <source>
        <dbReference type="EMBL" id="KAK5077811.1"/>
    </source>
</evidence>
<evidence type="ECO:0000256" key="1">
    <source>
        <dbReference type="SAM" id="MobiDB-lite"/>
    </source>
</evidence>
<protein>
    <submittedName>
        <fullName evidence="2">Uncharacterized protein</fullName>
    </submittedName>
</protein>
<accession>A0ABR0JXR7</accession>
<evidence type="ECO:0000313" key="3">
    <source>
        <dbReference type="Proteomes" id="UP001345013"/>
    </source>
</evidence>
<comment type="caution">
    <text evidence="2">The sequence shown here is derived from an EMBL/GenBank/DDBJ whole genome shotgun (WGS) entry which is preliminary data.</text>
</comment>
<proteinExistence type="predicted"/>